<gene>
    <name evidence="2" type="ORF">R5R35_009106</name>
</gene>
<dbReference type="GO" id="GO:0060271">
    <property type="term" value="P:cilium assembly"/>
    <property type="evidence" value="ECO:0007669"/>
    <property type="project" value="TreeGrafter"/>
</dbReference>
<dbReference type="PANTHER" id="PTHR31859">
    <property type="entry name" value="TETRATRICOPEPTIDE REPEAT PROTEIN 39 FAMILY MEMBER"/>
    <property type="match status" value="1"/>
</dbReference>
<feature type="compositionally biased region" description="Pro residues" evidence="1">
    <location>
        <begin position="212"/>
        <end position="231"/>
    </location>
</feature>
<feature type="region of interest" description="Disordered" evidence="1">
    <location>
        <begin position="478"/>
        <end position="498"/>
    </location>
</feature>
<evidence type="ECO:0000313" key="2">
    <source>
        <dbReference type="EMBL" id="KAK7870605.1"/>
    </source>
</evidence>
<name>A0AAN9VYP7_9ORTH</name>
<dbReference type="PANTHER" id="PTHR31859:SF1">
    <property type="entry name" value="TETRATRICOPEPTIDE REPEAT PROTEIN 39C"/>
    <property type="match status" value="1"/>
</dbReference>
<dbReference type="InterPro" id="IPR019412">
    <property type="entry name" value="IML2/TPR_39"/>
</dbReference>
<evidence type="ECO:0000256" key="1">
    <source>
        <dbReference type="SAM" id="MobiDB-lite"/>
    </source>
</evidence>
<proteinExistence type="predicted"/>
<reference evidence="2 3" key="1">
    <citation type="submission" date="2024-03" db="EMBL/GenBank/DDBJ databases">
        <title>The genome assembly and annotation of the cricket Gryllus longicercus Weissman &amp; Gray.</title>
        <authorList>
            <person name="Szrajer S."/>
            <person name="Gray D."/>
            <person name="Ylla G."/>
        </authorList>
    </citation>
    <scope>NUCLEOTIDE SEQUENCE [LARGE SCALE GENOMIC DNA]</scope>
    <source>
        <strain evidence="2">DAG 2021-001</strain>
        <tissue evidence="2">Whole body minus gut</tissue>
    </source>
</reference>
<evidence type="ECO:0000313" key="3">
    <source>
        <dbReference type="Proteomes" id="UP001378592"/>
    </source>
</evidence>
<accession>A0AAN9VYP7</accession>
<organism evidence="2 3">
    <name type="scientific">Gryllus longicercus</name>
    <dbReference type="NCBI Taxonomy" id="2509291"/>
    <lineage>
        <taxon>Eukaryota</taxon>
        <taxon>Metazoa</taxon>
        <taxon>Ecdysozoa</taxon>
        <taxon>Arthropoda</taxon>
        <taxon>Hexapoda</taxon>
        <taxon>Insecta</taxon>
        <taxon>Pterygota</taxon>
        <taxon>Neoptera</taxon>
        <taxon>Polyneoptera</taxon>
        <taxon>Orthoptera</taxon>
        <taxon>Ensifera</taxon>
        <taxon>Gryllidea</taxon>
        <taxon>Grylloidea</taxon>
        <taxon>Gryllidae</taxon>
        <taxon>Gryllinae</taxon>
        <taxon>Gryllus</taxon>
    </lineage>
</organism>
<protein>
    <recommendedName>
        <fullName evidence="4">Tetratricopeptide repeat protein 39C</fullName>
    </recommendedName>
</protein>
<dbReference type="EMBL" id="JAZDUA010000055">
    <property type="protein sequence ID" value="KAK7870605.1"/>
    <property type="molecule type" value="Genomic_DNA"/>
</dbReference>
<keyword evidence="3" id="KW-1185">Reference proteome</keyword>
<feature type="region of interest" description="Disordered" evidence="1">
    <location>
        <begin position="188"/>
        <end position="240"/>
    </location>
</feature>
<dbReference type="Proteomes" id="UP001378592">
    <property type="component" value="Unassembled WGS sequence"/>
</dbReference>
<sequence>METDGDWRVAREGIQLLLNNKITEAEQLFGDRKDNVQMAAGYCFVTFMNALMTFEEDKLQTALTALRDVERRCAGGAGWLKAFRVRVFGATSSSSTGGGGGGGGAGGEATAATAAAGEAERLEQQVILADSQVCVALLTFLQQDAAAYVRGGWGLRKAWRVYQHTYSQILRLYKQSFPAHAPPPGSDFPTWSVVTRDPSQPDLLSPCEWSVPPTPSPASPAAASPPSPPPAGGGGGGGGGGGRGPLAALAALATGAAHAAARAAAPSAPPVPPDVVARLMAAVSFGYGVFQLCASLLPPSLLRLISFLGFEGDRQLGLAALMFARQGRDMRAPLASLALLWYHTIVRPFFALDGANVRAGVEAAQELIAEAQADFGQSALFLFFRGRVERLRANVEQALAAFEAAAARSPQREVQLLCLHEAGWCRLIQLDWAAARAAFLQLRRRSRWSQAFYAYLAAVCAGAAGDLEEAGRLAAAVAGPAPAPGTPDTPGGNGGGQLEHFVQRRARRLSIAAAAAAAHKALDADTDAHEDAPGLGPAPGRNGVVAAPAAELPDPADASYCRLLAFELLFLWNALPSCSAQHTARLLEECQSGGKEPMLGLRHLVMGAAQAGLGRGAEAAASFRTCLARRAAAPPPDRDRDAHVAAFALYELGVLLSRDPQTLDEGRQLLRRAQSAYKAYDFENRLSVRIHAALRRCG</sequence>
<dbReference type="AlphaFoldDB" id="A0AAN9VYP7"/>
<comment type="caution">
    <text evidence="2">The sequence shown here is derived from an EMBL/GenBank/DDBJ whole genome shotgun (WGS) entry which is preliminary data.</text>
</comment>
<dbReference type="Pfam" id="PF10300">
    <property type="entry name" value="Iml2-TPR_39"/>
    <property type="match status" value="1"/>
</dbReference>
<evidence type="ECO:0008006" key="4">
    <source>
        <dbReference type="Google" id="ProtNLM"/>
    </source>
</evidence>